<reference evidence="2" key="1">
    <citation type="submission" date="2014-09" db="EMBL/GenBank/DDBJ databases">
        <authorList>
            <person name="Magalhaes I.L.F."/>
            <person name="Oliveira U."/>
            <person name="Santos F.R."/>
            <person name="Vidigal T.H.D.A."/>
            <person name="Brescovit A.D."/>
            <person name="Santos A.J."/>
        </authorList>
    </citation>
    <scope>NUCLEOTIDE SEQUENCE</scope>
    <source>
        <tissue evidence="2">Shoot tissue taken approximately 20 cm above the soil surface</tissue>
    </source>
</reference>
<organism evidence="2">
    <name type="scientific">Arundo donax</name>
    <name type="common">Giant reed</name>
    <name type="synonym">Donax arundinaceus</name>
    <dbReference type="NCBI Taxonomy" id="35708"/>
    <lineage>
        <taxon>Eukaryota</taxon>
        <taxon>Viridiplantae</taxon>
        <taxon>Streptophyta</taxon>
        <taxon>Embryophyta</taxon>
        <taxon>Tracheophyta</taxon>
        <taxon>Spermatophyta</taxon>
        <taxon>Magnoliopsida</taxon>
        <taxon>Liliopsida</taxon>
        <taxon>Poales</taxon>
        <taxon>Poaceae</taxon>
        <taxon>PACMAD clade</taxon>
        <taxon>Arundinoideae</taxon>
        <taxon>Arundineae</taxon>
        <taxon>Arundo</taxon>
    </lineage>
</organism>
<reference evidence="2" key="2">
    <citation type="journal article" date="2015" name="Data Brief">
        <title>Shoot transcriptome of the giant reed, Arundo donax.</title>
        <authorList>
            <person name="Barrero R.A."/>
            <person name="Guerrero F.D."/>
            <person name="Moolhuijzen P."/>
            <person name="Goolsby J.A."/>
            <person name="Tidwell J."/>
            <person name="Bellgard S.E."/>
            <person name="Bellgard M.I."/>
        </authorList>
    </citation>
    <scope>NUCLEOTIDE SEQUENCE</scope>
    <source>
        <tissue evidence="2">Shoot tissue taken approximately 20 cm above the soil surface</tissue>
    </source>
</reference>
<name>A0A0A8Z0V1_ARUDO</name>
<dbReference type="PANTHER" id="PTHR36617:SF17">
    <property type="entry name" value="OS01G0114800 PROTEIN"/>
    <property type="match status" value="1"/>
</dbReference>
<evidence type="ECO:0000259" key="1">
    <source>
        <dbReference type="Pfam" id="PF13966"/>
    </source>
</evidence>
<sequence length="223" mass="25497">MFDMATVSAIGDGNGTKFWTDRWLQGKNIIEMASHLTDLVSRQAKNQRTVSQALDSGRWVRDIQGSPSVIALDEYLQLWNILSSIQLQPGVPDQHIWKLTRSGSYLSKSAYKAYFSGSTSFAPWKRIWKSWAPLRCKFFLWLAILNRCWTGDRLAKRGLPHPMVCPLCDQAEESINHLLISCVFAKQFWFCLLQKLGLQHLAPQSVTTFSSWWCKAIKGVDKQ</sequence>
<protein>
    <recommendedName>
        <fullName evidence="1">Reverse transcriptase zinc-binding domain-containing protein</fullName>
    </recommendedName>
</protein>
<dbReference type="EMBL" id="GBRH01265464">
    <property type="protein sequence ID" value="JAD32431.1"/>
    <property type="molecule type" value="Transcribed_RNA"/>
</dbReference>
<evidence type="ECO:0000313" key="2">
    <source>
        <dbReference type="EMBL" id="JAD32431.1"/>
    </source>
</evidence>
<dbReference type="PANTHER" id="PTHR36617">
    <property type="entry name" value="PROTEIN, PUTATIVE-RELATED"/>
    <property type="match status" value="1"/>
</dbReference>
<proteinExistence type="predicted"/>
<dbReference type="Pfam" id="PF13966">
    <property type="entry name" value="zf-RVT"/>
    <property type="match status" value="1"/>
</dbReference>
<dbReference type="InterPro" id="IPR026960">
    <property type="entry name" value="RVT-Znf"/>
</dbReference>
<feature type="domain" description="Reverse transcriptase zinc-binding" evidence="1">
    <location>
        <begin position="105"/>
        <end position="189"/>
    </location>
</feature>
<dbReference type="AlphaFoldDB" id="A0A0A8Z0V1"/>
<accession>A0A0A8Z0V1</accession>